<dbReference type="AlphaFoldDB" id="A0AAN8S2F1"/>
<name>A0AAN8S2F1_POLSC</name>
<evidence type="ECO:0000313" key="2">
    <source>
        <dbReference type="Proteomes" id="UP001372834"/>
    </source>
</evidence>
<dbReference type="EMBL" id="JAWJWE010000036">
    <property type="protein sequence ID" value="KAK6628220.1"/>
    <property type="molecule type" value="Genomic_DNA"/>
</dbReference>
<comment type="caution">
    <text evidence="1">The sequence shown here is derived from an EMBL/GenBank/DDBJ whole genome shotgun (WGS) entry which is preliminary data.</text>
</comment>
<sequence>MSFDQIETADYLRGHQVKLKVKCGSVGSVEDVDGLTAISPKQMRFVLLALPLPSNPHETYIFLCSESEKQTIKSRNKSVAITRYDTHNIRCKKRNFRGNCKRHATNYEEHPDQLAPVASLAFPYLDSDRYDRKYFFEAEENIKCGKQVAK</sequence>
<dbReference type="Proteomes" id="UP001372834">
    <property type="component" value="Unassembled WGS sequence"/>
</dbReference>
<organism evidence="1 2">
    <name type="scientific">Polyplax serrata</name>
    <name type="common">Common mouse louse</name>
    <dbReference type="NCBI Taxonomy" id="468196"/>
    <lineage>
        <taxon>Eukaryota</taxon>
        <taxon>Metazoa</taxon>
        <taxon>Ecdysozoa</taxon>
        <taxon>Arthropoda</taxon>
        <taxon>Hexapoda</taxon>
        <taxon>Insecta</taxon>
        <taxon>Pterygota</taxon>
        <taxon>Neoptera</taxon>
        <taxon>Paraneoptera</taxon>
        <taxon>Psocodea</taxon>
        <taxon>Troctomorpha</taxon>
        <taxon>Phthiraptera</taxon>
        <taxon>Anoplura</taxon>
        <taxon>Polyplacidae</taxon>
        <taxon>Polyplax</taxon>
    </lineage>
</organism>
<evidence type="ECO:0000313" key="1">
    <source>
        <dbReference type="EMBL" id="KAK6628220.1"/>
    </source>
</evidence>
<protein>
    <submittedName>
        <fullName evidence="1">Uncharacterized protein</fullName>
    </submittedName>
</protein>
<gene>
    <name evidence="1" type="ORF">RUM43_002032</name>
</gene>
<accession>A0AAN8S2F1</accession>
<proteinExistence type="predicted"/>
<reference evidence="1 2" key="1">
    <citation type="submission" date="2023-10" db="EMBL/GenBank/DDBJ databases">
        <title>Genomes of two closely related lineages of the louse Polyplax serrata with different host specificities.</title>
        <authorList>
            <person name="Martinu J."/>
            <person name="Tarabai H."/>
            <person name="Stefka J."/>
            <person name="Hypsa V."/>
        </authorList>
    </citation>
    <scope>NUCLEOTIDE SEQUENCE [LARGE SCALE GENOMIC DNA]</scope>
    <source>
        <strain evidence="1">HR10_N</strain>
    </source>
</reference>